<dbReference type="Proteomes" id="UP000821853">
    <property type="component" value="Chromosome 9"/>
</dbReference>
<proteinExistence type="predicted"/>
<dbReference type="OrthoDB" id="6491159at2759"/>
<accession>A0A9J6H4H8</accession>
<sequence length="307" mass="33336">MDPTNDEPRRAARARALLKLHGSEDGTVFVDTARTPGEKAFVAVVVSATRKTVINACSVRAVGAGQGEEVAIALALKTGGVRTILSDSKNAIRNFGRGAVCGAAASLLRDSVPASSVTLKWFPAHAGWDVYEHTVNCNEVANAAARDLAKCREVANYAAGVARETTTSLEDENQQLTSYREILEWYRERRRVFPPPHRDLTRGRGVLLRQLQTENVLTPALAKHMCPELYENDTCSLCNLDRATLAHVLWGCGKRGATDSVLPPPVKHCVGSGHPEEQLRAVRQLEAALALQKRKGDTPSSNRRPAT</sequence>
<evidence type="ECO:0000313" key="2">
    <source>
        <dbReference type="Proteomes" id="UP000821853"/>
    </source>
</evidence>
<dbReference type="VEuPathDB" id="VectorBase:HLOH_054952"/>
<organism evidence="1 2">
    <name type="scientific">Haemaphysalis longicornis</name>
    <name type="common">Bush tick</name>
    <dbReference type="NCBI Taxonomy" id="44386"/>
    <lineage>
        <taxon>Eukaryota</taxon>
        <taxon>Metazoa</taxon>
        <taxon>Ecdysozoa</taxon>
        <taxon>Arthropoda</taxon>
        <taxon>Chelicerata</taxon>
        <taxon>Arachnida</taxon>
        <taxon>Acari</taxon>
        <taxon>Parasitiformes</taxon>
        <taxon>Ixodida</taxon>
        <taxon>Ixodoidea</taxon>
        <taxon>Ixodidae</taxon>
        <taxon>Haemaphysalinae</taxon>
        <taxon>Haemaphysalis</taxon>
    </lineage>
</organism>
<protein>
    <recommendedName>
        <fullName evidence="3">Tick transposon</fullName>
    </recommendedName>
</protein>
<reference evidence="1 2" key="1">
    <citation type="journal article" date="2020" name="Cell">
        <title>Large-Scale Comparative Analyses of Tick Genomes Elucidate Their Genetic Diversity and Vector Capacities.</title>
        <authorList>
            <consortium name="Tick Genome and Microbiome Consortium (TIGMIC)"/>
            <person name="Jia N."/>
            <person name="Wang J."/>
            <person name="Shi W."/>
            <person name="Du L."/>
            <person name="Sun Y."/>
            <person name="Zhan W."/>
            <person name="Jiang J.F."/>
            <person name="Wang Q."/>
            <person name="Zhang B."/>
            <person name="Ji P."/>
            <person name="Bell-Sakyi L."/>
            <person name="Cui X.M."/>
            <person name="Yuan T.T."/>
            <person name="Jiang B.G."/>
            <person name="Yang W.F."/>
            <person name="Lam T.T."/>
            <person name="Chang Q.C."/>
            <person name="Ding S.J."/>
            <person name="Wang X.J."/>
            <person name="Zhu J.G."/>
            <person name="Ruan X.D."/>
            <person name="Zhao L."/>
            <person name="Wei J.T."/>
            <person name="Ye R.Z."/>
            <person name="Que T.C."/>
            <person name="Du C.H."/>
            <person name="Zhou Y.H."/>
            <person name="Cheng J.X."/>
            <person name="Dai P.F."/>
            <person name="Guo W.B."/>
            <person name="Han X.H."/>
            <person name="Huang E.J."/>
            <person name="Li L.F."/>
            <person name="Wei W."/>
            <person name="Gao Y.C."/>
            <person name="Liu J.Z."/>
            <person name="Shao H.Z."/>
            <person name="Wang X."/>
            <person name="Wang C.C."/>
            <person name="Yang T.C."/>
            <person name="Huo Q.B."/>
            <person name="Li W."/>
            <person name="Chen H.Y."/>
            <person name="Chen S.E."/>
            <person name="Zhou L.G."/>
            <person name="Ni X.B."/>
            <person name="Tian J.H."/>
            <person name="Sheng Y."/>
            <person name="Liu T."/>
            <person name="Pan Y.S."/>
            <person name="Xia L.Y."/>
            <person name="Li J."/>
            <person name="Zhao F."/>
            <person name="Cao W.C."/>
        </authorList>
    </citation>
    <scope>NUCLEOTIDE SEQUENCE [LARGE SCALE GENOMIC DNA]</scope>
    <source>
        <strain evidence="1">HaeL-2018</strain>
    </source>
</reference>
<dbReference type="OMA" id="CREVANY"/>
<keyword evidence="2" id="KW-1185">Reference proteome</keyword>
<gene>
    <name evidence="1" type="ORF">HPB48_019315</name>
</gene>
<dbReference type="EMBL" id="JABSTR010000011">
    <property type="protein sequence ID" value="KAH9381960.1"/>
    <property type="molecule type" value="Genomic_DNA"/>
</dbReference>
<dbReference type="AlphaFoldDB" id="A0A9J6H4H8"/>
<evidence type="ECO:0000313" key="1">
    <source>
        <dbReference type="EMBL" id="KAH9381960.1"/>
    </source>
</evidence>
<name>A0A9J6H4H8_HAELO</name>
<comment type="caution">
    <text evidence="1">The sequence shown here is derived from an EMBL/GenBank/DDBJ whole genome shotgun (WGS) entry which is preliminary data.</text>
</comment>
<evidence type="ECO:0008006" key="3">
    <source>
        <dbReference type="Google" id="ProtNLM"/>
    </source>
</evidence>